<dbReference type="RefSeq" id="WP_310374088.1">
    <property type="nucleotide sequence ID" value="NZ_JAVDYB010000001.1"/>
</dbReference>
<gene>
    <name evidence="4" type="ORF">J2S41_006762</name>
</gene>
<evidence type="ECO:0008006" key="6">
    <source>
        <dbReference type="Google" id="ProtNLM"/>
    </source>
</evidence>
<protein>
    <recommendedName>
        <fullName evidence="6">YbjN domain-containing protein</fullName>
    </recommendedName>
</protein>
<dbReference type="EMBL" id="JAVDYB010000001">
    <property type="protein sequence ID" value="MDR7279984.1"/>
    <property type="molecule type" value="Genomic_DNA"/>
</dbReference>
<feature type="domain" description="TY-Chap N-terminal" evidence="3">
    <location>
        <begin position="35"/>
        <end position="159"/>
    </location>
</feature>
<evidence type="ECO:0000259" key="2">
    <source>
        <dbReference type="Pfam" id="PF22551"/>
    </source>
</evidence>
<dbReference type="Pfam" id="PF22552">
    <property type="entry name" value="TY-Chap3"/>
    <property type="match status" value="1"/>
</dbReference>
<evidence type="ECO:0000313" key="5">
    <source>
        <dbReference type="Proteomes" id="UP001183643"/>
    </source>
</evidence>
<dbReference type="InterPro" id="IPR054344">
    <property type="entry name" value="TY-Chap_N"/>
</dbReference>
<feature type="domain" description="TY-Chap central" evidence="2">
    <location>
        <begin position="213"/>
        <end position="344"/>
    </location>
</feature>
<evidence type="ECO:0000313" key="4">
    <source>
        <dbReference type="EMBL" id="MDR7279984.1"/>
    </source>
</evidence>
<organism evidence="4 5">
    <name type="scientific">Catenuloplanes atrovinosus</name>
    <dbReference type="NCBI Taxonomy" id="137266"/>
    <lineage>
        <taxon>Bacteria</taxon>
        <taxon>Bacillati</taxon>
        <taxon>Actinomycetota</taxon>
        <taxon>Actinomycetes</taxon>
        <taxon>Micromonosporales</taxon>
        <taxon>Micromonosporaceae</taxon>
        <taxon>Catenuloplanes</taxon>
    </lineage>
</organism>
<name>A0AAE3YXE3_9ACTN</name>
<proteinExistence type="predicted"/>
<evidence type="ECO:0000256" key="1">
    <source>
        <dbReference type="SAM" id="MobiDB-lite"/>
    </source>
</evidence>
<comment type="caution">
    <text evidence="4">The sequence shown here is derived from an EMBL/GenBank/DDBJ whole genome shotgun (WGS) entry which is preliminary data.</text>
</comment>
<feature type="region of interest" description="Disordered" evidence="1">
    <location>
        <begin position="1"/>
        <end position="23"/>
    </location>
</feature>
<sequence>MAAGNDQPAKTADQTSEHILLDEPTTADLRSKVTDAWNEFARALADVLPSLPEGAYVELTLDPTAAGVGEAVYSVTISVKEDGHTFAFAVSNAQLPEGYRMDRAAVAEMVALGWSPPGVVEGSGGQFGLRTNTAGVSRLATTVARTLRDIYGAPHPAFVVYLVHDSEDEPIDTAPLGTARHEPTIGDIERAELDLEEALISGKDGDPLAGFELDDQVKMVISSMTKIAVEQLQVDADGDIGIRAGSAMVFVRVRDNPPLVDVFSPILTEIEPTEQLYVKLSELTNRMPIGRLYCANDTVWASIPVFGRNFQATHLMLAVQVMTGLADELDDRLHGEFGGKRFFGEGDKPLVKESDDHRTGMYL</sequence>
<dbReference type="Proteomes" id="UP001183643">
    <property type="component" value="Unassembled WGS sequence"/>
</dbReference>
<dbReference type="InterPro" id="IPR054343">
    <property type="entry name" value="TY-Chap_M"/>
</dbReference>
<dbReference type="AlphaFoldDB" id="A0AAE3YXE3"/>
<evidence type="ECO:0000259" key="3">
    <source>
        <dbReference type="Pfam" id="PF22552"/>
    </source>
</evidence>
<keyword evidence="5" id="KW-1185">Reference proteome</keyword>
<dbReference type="Pfam" id="PF22551">
    <property type="entry name" value="TY-Chap1"/>
    <property type="match status" value="1"/>
</dbReference>
<dbReference type="SUPFAM" id="SSF69635">
    <property type="entry name" value="Type III secretory system chaperone-like"/>
    <property type="match status" value="1"/>
</dbReference>
<accession>A0AAE3YXE3</accession>
<dbReference type="Gene3D" id="3.30.1460.10">
    <property type="match status" value="1"/>
</dbReference>
<reference evidence="4" key="1">
    <citation type="submission" date="2023-07" db="EMBL/GenBank/DDBJ databases">
        <title>Sequencing the genomes of 1000 actinobacteria strains.</title>
        <authorList>
            <person name="Klenk H.-P."/>
        </authorList>
    </citation>
    <scope>NUCLEOTIDE SEQUENCE</scope>
    <source>
        <strain evidence="4">DSM 44707</strain>
    </source>
</reference>